<evidence type="ECO:0000256" key="2">
    <source>
        <dbReference type="ARBA" id="ARBA00022840"/>
    </source>
</evidence>
<feature type="compositionally biased region" description="Basic and acidic residues" evidence="3">
    <location>
        <begin position="1"/>
        <end position="15"/>
    </location>
</feature>
<dbReference type="InterPro" id="IPR005702">
    <property type="entry name" value="Wzc-like_C"/>
</dbReference>
<dbReference type="Gene3D" id="3.40.50.300">
    <property type="entry name" value="P-loop containing nucleotide triphosphate hydrolases"/>
    <property type="match status" value="1"/>
</dbReference>
<evidence type="ECO:0000313" key="5">
    <source>
        <dbReference type="Proteomes" id="UP000179076"/>
    </source>
</evidence>
<evidence type="ECO:0000313" key="4">
    <source>
        <dbReference type="EMBL" id="OGI66537.1"/>
    </source>
</evidence>
<dbReference type="InterPro" id="IPR050445">
    <property type="entry name" value="Bact_polysacc_biosynth/exp"/>
</dbReference>
<reference evidence="4 5" key="1">
    <citation type="journal article" date="2016" name="Nat. Commun.">
        <title>Thousands of microbial genomes shed light on interconnected biogeochemical processes in an aquifer system.</title>
        <authorList>
            <person name="Anantharaman K."/>
            <person name="Brown C.T."/>
            <person name="Hug L.A."/>
            <person name="Sharon I."/>
            <person name="Castelle C.J."/>
            <person name="Probst A.J."/>
            <person name="Thomas B.C."/>
            <person name="Singh A."/>
            <person name="Wilkins M.J."/>
            <person name="Karaoz U."/>
            <person name="Brodie E.L."/>
            <person name="Williams K.H."/>
            <person name="Hubbard S.S."/>
            <person name="Banfield J.F."/>
        </authorList>
    </citation>
    <scope>NUCLEOTIDE SEQUENCE [LARGE SCALE GENOMIC DNA]</scope>
</reference>
<evidence type="ECO:0000256" key="1">
    <source>
        <dbReference type="ARBA" id="ARBA00022741"/>
    </source>
</evidence>
<feature type="region of interest" description="Disordered" evidence="3">
    <location>
        <begin position="1"/>
        <end position="20"/>
    </location>
</feature>
<dbReference type="Proteomes" id="UP000179076">
    <property type="component" value="Unassembled WGS sequence"/>
</dbReference>
<dbReference type="GO" id="GO:0004713">
    <property type="term" value="F:protein tyrosine kinase activity"/>
    <property type="evidence" value="ECO:0007669"/>
    <property type="project" value="TreeGrafter"/>
</dbReference>
<gene>
    <name evidence="4" type="ORF">A2W18_13265</name>
</gene>
<proteinExistence type="predicted"/>
<dbReference type="EMBL" id="MFSP01000085">
    <property type="protein sequence ID" value="OGI66537.1"/>
    <property type="molecule type" value="Genomic_DNA"/>
</dbReference>
<accession>A0A1F6VA46</accession>
<dbReference type="GO" id="GO:0005886">
    <property type="term" value="C:plasma membrane"/>
    <property type="evidence" value="ECO:0007669"/>
    <property type="project" value="TreeGrafter"/>
</dbReference>
<dbReference type="InterPro" id="IPR027417">
    <property type="entry name" value="P-loop_NTPase"/>
</dbReference>
<keyword evidence="2" id="KW-0067">ATP-binding</keyword>
<sequence>MSKIEKALHRARGDRSLQIVPRAGTASQQLAPIPAAELASPEQRASAAREIALMLEPQLRSKTALDQERIIYPEMDEAGPVKAFREIRTKIVHRCAGRNCTIVVTSLHPKSGTSFVAFNLGVAFAFDAGKTALVMDCNLHHPSFHRLVLGGKRQGITDYLENPDMDIADIIYPVGIPRLRVVPAGDHREVPVEDFTSARMQQLMQVVKQRYNERYVILDSPPISQSADLQILMELCDYVILVVPYGKVTEAQLADAAKTIGEKKLMGIVFNGEPRPPGLRPGRDQRRSWWQRLWKSSGKGGS</sequence>
<keyword evidence="1" id="KW-0547">Nucleotide-binding</keyword>
<comment type="caution">
    <text evidence="4">The sequence shown here is derived from an EMBL/GenBank/DDBJ whole genome shotgun (WGS) entry which is preliminary data.</text>
</comment>
<protein>
    <recommendedName>
        <fullName evidence="6">Polysaccharide biosynthesis protein</fullName>
    </recommendedName>
</protein>
<dbReference type="PANTHER" id="PTHR32309">
    <property type="entry name" value="TYROSINE-PROTEIN KINASE"/>
    <property type="match status" value="1"/>
</dbReference>
<organism evidence="4 5">
    <name type="scientific">Candidatus Muproteobacteria bacterium RBG_16_60_9</name>
    <dbReference type="NCBI Taxonomy" id="1817755"/>
    <lineage>
        <taxon>Bacteria</taxon>
        <taxon>Pseudomonadati</taxon>
        <taxon>Pseudomonadota</taxon>
        <taxon>Candidatus Muproteobacteria</taxon>
    </lineage>
</organism>
<evidence type="ECO:0000256" key="3">
    <source>
        <dbReference type="SAM" id="MobiDB-lite"/>
    </source>
</evidence>
<dbReference type="SUPFAM" id="SSF52540">
    <property type="entry name" value="P-loop containing nucleoside triphosphate hydrolases"/>
    <property type="match status" value="1"/>
</dbReference>
<dbReference type="CDD" id="cd05387">
    <property type="entry name" value="BY-kinase"/>
    <property type="match status" value="1"/>
</dbReference>
<dbReference type="PANTHER" id="PTHR32309:SF13">
    <property type="entry name" value="FERRIC ENTEROBACTIN TRANSPORT PROTEIN FEPE"/>
    <property type="match status" value="1"/>
</dbReference>
<evidence type="ECO:0008006" key="6">
    <source>
        <dbReference type="Google" id="ProtNLM"/>
    </source>
</evidence>
<dbReference type="AlphaFoldDB" id="A0A1F6VA46"/>
<name>A0A1F6VA46_9PROT</name>